<reference evidence="2" key="2">
    <citation type="submission" date="2020-11" db="EMBL/GenBank/DDBJ databases">
        <authorList>
            <person name="McCartney M.A."/>
            <person name="Auch B."/>
            <person name="Kono T."/>
            <person name="Mallez S."/>
            <person name="Becker A."/>
            <person name="Gohl D.M."/>
            <person name="Silverstein K.A.T."/>
            <person name="Koren S."/>
            <person name="Bechman K.B."/>
            <person name="Herman A."/>
            <person name="Abrahante J.E."/>
            <person name="Garbe J."/>
        </authorList>
    </citation>
    <scope>NUCLEOTIDE SEQUENCE</scope>
    <source>
        <strain evidence="2">Duluth1</strain>
        <tissue evidence="2">Whole animal</tissue>
    </source>
</reference>
<reference evidence="2" key="1">
    <citation type="journal article" date="2019" name="bioRxiv">
        <title>The Genome of the Zebra Mussel, Dreissena polymorpha: A Resource for Invasive Species Research.</title>
        <authorList>
            <person name="McCartney M.A."/>
            <person name="Auch B."/>
            <person name="Kono T."/>
            <person name="Mallez S."/>
            <person name="Zhang Y."/>
            <person name="Obille A."/>
            <person name="Becker A."/>
            <person name="Abrahante J.E."/>
            <person name="Garbe J."/>
            <person name="Badalamenti J.P."/>
            <person name="Herman A."/>
            <person name="Mangelson H."/>
            <person name="Liachko I."/>
            <person name="Sullivan S."/>
            <person name="Sone E.D."/>
            <person name="Koren S."/>
            <person name="Silverstein K.A.T."/>
            <person name="Beckman K.B."/>
            <person name="Gohl D.M."/>
        </authorList>
    </citation>
    <scope>NUCLEOTIDE SEQUENCE</scope>
    <source>
        <strain evidence="2">Duluth1</strain>
        <tissue evidence="2">Whole animal</tissue>
    </source>
</reference>
<comment type="caution">
    <text evidence="2">The sequence shown here is derived from an EMBL/GenBank/DDBJ whole genome shotgun (WGS) entry which is preliminary data.</text>
</comment>
<protein>
    <submittedName>
        <fullName evidence="2">Uncharacterized protein</fullName>
    </submittedName>
</protein>
<evidence type="ECO:0000313" key="3">
    <source>
        <dbReference type="Proteomes" id="UP000828390"/>
    </source>
</evidence>
<dbReference type="Proteomes" id="UP000828390">
    <property type="component" value="Unassembled WGS sequence"/>
</dbReference>
<gene>
    <name evidence="2" type="ORF">DPMN_154908</name>
</gene>
<evidence type="ECO:0000256" key="1">
    <source>
        <dbReference type="SAM" id="MobiDB-lite"/>
    </source>
</evidence>
<feature type="region of interest" description="Disordered" evidence="1">
    <location>
        <begin position="1"/>
        <end position="22"/>
    </location>
</feature>
<dbReference type="AlphaFoldDB" id="A0A9D4J668"/>
<accession>A0A9D4J668</accession>
<name>A0A9D4J668_DREPO</name>
<organism evidence="2 3">
    <name type="scientific">Dreissena polymorpha</name>
    <name type="common">Zebra mussel</name>
    <name type="synonym">Mytilus polymorpha</name>
    <dbReference type="NCBI Taxonomy" id="45954"/>
    <lineage>
        <taxon>Eukaryota</taxon>
        <taxon>Metazoa</taxon>
        <taxon>Spiralia</taxon>
        <taxon>Lophotrochozoa</taxon>
        <taxon>Mollusca</taxon>
        <taxon>Bivalvia</taxon>
        <taxon>Autobranchia</taxon>
        <taxon>Heteroconchia</taxon>
        <taxon>Euheterodonta</taxon>
        <taxon>Imparidentia</taxon>
        <taxon>Neoheterodontei</taxon>
        <taxon>Myida</taxon>
        <taxon>Dreissenoidea</taxon>
        <taxon>Dreissenidae</taxon>
        <taxon>Dreissena</taxon>
    </lineage>
</organism>
<feature type="compositionally biased region" description="Basic and acidic residues" evidence="1">
    <location>
        <begin position="11"/>
        <end position="22"/>
    </location>
</feature>
<sequence length="102" mass="11770">MIRADPPTHPIRTDSSDPSRSLRSDLSIHSFIHPSIRTDPSIRSDLSIHIFIHQSDPIYPIRSDKIKSYPSFLSIHRDDPIQSDPIHRSIHSSTFFFQLLNL</sequence>
<proteinExistence type="predicted"/>
<dbReference type="EMBL" id="JAIWYP010000007">
    <property type="protein sequence ID" value="KAH3801261.1"/>
    <property type="molecule type" value="Genomic_DNA"/>
</dbReference>
<keyword evidence="3" id="KW-1185">Reference proteome</keyword>
<evidence type="ECO:0000313" key="2">
    <source>
        <dbReference type="EMBL" id="KAH3801261.1"/>
    </source>
</evidence>